<evidence type="ECO:0000313" key="2">
    <source>
        <dbReference type="EMBL" id="GAU30755.1"/>
    </source>
</evidence>
<dbReference type="OrthoDB" id="1442347at2759"/>
<protein>
    <recommendedName>
        <fullName evidence="4">RALF-like protein</fullName>
    </recommendedName>
</protein>
<organism evidence="2 3">
    <name type="scientific">Trifolium subterraneum</name>
    <name type="common">Subterranean clover</name>
    <dbReference type="NCBI Taxonomy" id="3900"/>
    <lineage>
        <taxon>Eukaryota</taxon>
        <taxon>Viridiplantae</taxon>
        <taxon>Streptophyta</taxon>
        <taxon>Embryophyta</taxon>
        <taxon>Tracheophyta</taxon>
        <taxon>Spermatophyta</taxon>
        <taxon>Magnoliopsida</taxon>
        <taxon>eudicotyledons</taxon>
        <taxon>Gunneridae</taxon>
        <taxon>Pentapetalae</taxon>
        <taxon>rosids</taxon>
        <taxon>fabids</taxon>
        <taxon>Fabales</taxon>
        <taxon>Fabaceae</taxon>
        <taxon>Papilionoideae</taxon>
        <taxon>50 kb inversion clade</taxon>
        <taxon>NPAAA clade</taxon>
        <taxon>Hologalegina</taxon>
        <taxon>IRL clade</taxon>
        <taxon>Trifolieae</taxon>
        <taxon>Trifolium</taxon>
    </lineage>
</organism>
<gene>
    <name evidence="2" type="ORF">TSUD_354800</name>
</gene>
<accession>A0A2Z6N426</accession>
<dbReference type="AlphaFoldDB" id="A0A2Z6N426"/>
<keyword evidence="3" id="KW-1185">Reference proteome</keyword>
<keyword evidence="1" id="KW-0732">Signal</keyword>
<proteinExistence type="predicted"/>
<evidence type="ECO:0000256" key="1">
    <source>
        <dbReference type="SAM" id="SignalP"/>
    </source>
</evidence>
<sequence length="88" mass="9718">MGKISASLVLILLVVATFLDGYGAEGVGTGNPPKKEDDVYQSRKFGQCIDCAIFYSVCLINPFLWPVYHKLCPYNYHTDNNIAPTSSK</sequence>
<dbReference type="EMBL" id="DF973435">
    <property type="protein sequence ID" value="GAU30755.1"/>
    <property type="molecule type" value="Genomic_DNA"/>
</dbReference>
<evidence type="ECO:0000313" key="3">
    <source>
        <dbReference type="Proteomes" id="UP000242715"/>
    </source>
</evidence>
<dbReference type="Proteomes" id="UP000242715">
    <property type="component" value="Unassembled WGS sequence"/>
</dbReference>
<reference evidence="3" key="1">
    <citation type="journal article" date="2017" name="Front. Plant Sci.">
        <title>Climate Clever Clovers: New Paradigm to Reduce the Environmental Footprint of Ruminants by Breeding Low Methanogenic Forages Utilizing Haplotype Variation.</title>
        <authorList>
            <person name="Kaur P."/>
            <person name="Appels R."/>
            <person name="Bayer P.E."/>
            <person name="Keeble-Gagnere G."/>
            <person name="Wang J."/>
            <person name="Hirakawa H."/>
            <person name="Shirasawa K."/>
            <person name="Vercoe P."/>
            <person name="Stefanova K."/>
            <person name="Durmic Z."/>
            <person name="Nichols P."/>
            <person name="Revell C."/>
            <person name="Isobe S.N."/>
            <person name="Edwards D."/>
            <person name="Erskine W."/>
        </authorList>
    </citation>
    <scope>NUCLEOTIDE SEQUENCE [LARGE SCALE GENOMIC DNA]</scope>
    <source>
        <strain evidence="3">cv. Daliak</strain>
    </source>
</reference>
<evidence type="ECO:0008006" key="4">
    <source>
        <dbReference type="Google" id="ProtNLM"/>
    </source>
</evidence>
<feature type="signal peptide" evidence="1">
    <location>
        <begin position="1"/>
        <end position="24"/>
    </location>
</feature>
<name>A0A2Z6N426_TRISU</name>
<feature type="chain" id="PRO_5016296033" description="RALF-like protein" evidence="1">
    <location>
        <begin position="25"/>
        <end position="88"/>
    </location>
</feature>